<evidence type="ECO:0008006" key="2">
    <source>
        <dbReference type="Google" id="ProtNLM"/>
    </source>
</evidence>
<dbReference type="PANTHER" id="PTHR19879:SF9">
    <property type="entry name" value="TRANSCRIPTION INITIATION FACTOR TFIID SUBUNIT 5"/>
    <property type="match status" value="1"/>
</dbReference>
<reference evidence="1" key="1">
    <citation type="submission" date="2019-08" db="EMBL/GenBank/DDBJ databases">
        <authorList>
            <person name="Kucharzyk K."/>
            <person name="Murdoch R.W."/>
            <person name="Higgins S."/>
            <person name="Loffler F."/>
        </authorList>
    </citation>
    <scope>NUCLEOTIDE SEQUENCE</scope>
</reference>
<dbReference type="EMBL" id="VSSQ01033106">
    <property type="protein sequence ID" value="MPM84602.1"/>
    <property type="molecule type" value="Genomic_DNA"/>
</dbReference>
<dbReference type="InterPro" id="IPR001680">
    <property type="entry name" value="WD40_rpt"/>
</dbReference>
<dbReference type="InterPro" id="IPR015943">
    <property type="entry name" value="WD40/YVTN_repeat-like_dom_sf"/>
</dbReference>
<dbReference type="SUPFAM" id="SSF50998">
    <property type="entry name" value="Quinoprotein alcohol dehydrogenase-like"/>
    <property type="match status" value="1"/>
</dbReference>
<evidence type="ECO:0000313" key="1">
    <source>
        <dbReference type="EMBL" id="MPM84602.1"/>
    </source>
</evidence>
<proteinExistence type="predicted"/>
<dbReference type="SMART" id="SM00320">
    <property type="entry name" value="WD40"/>
    <property type="match status" value="5"/>
</dbReference>
<dbReference type="PROSITE" id="PS50294">
    <property type="entry name" value="WD_REPEATS_REGION"/>
    <property type="match status" value="1"/>
</dbReference>
<gene>
    <name evidence="1" type="ORF">SDC9_131675</name>
</gene>
<comment type="caution">
    <text evidence="1">The sequence shown here is derived from an EMBL/GenBank/DDBJ whole genome shotgun (WGS) entry which is preliminary data.</text>
</comment>
<dbReference type="PROSITE" id="PS50082">
    <property type="entry name" value="WD_REPEATS_2"/>
    <property type="match status" value="1"/>
</dbReference>
<dbReference type="PANTHER" id="PTHR19879">
    <property type="entry name" value="TRANSCRIPTION INITIATION FACTOR TFIID"/>
    <property type="match status" value="1"/>
</dbReference>
<dbReference type="Pfam" id="PF00400">
    <property type="entry name" value="WD40"/>
    <property type="match status" value="2"/>
</dbReference>
<name>A0A645D7K6_9ZZZZ</name>
<organism evidence="1">
    <name type="scientific">bioreactor metagenome</name>
    <dbReference type="NCBI Taxonomy" id="1076179"/>
    <lineage>
        <taxon>unclassified sequences</taxon>
        <taxon>metagenomes</taxon>
        <taxon>ecological metagenomes</taxon>
    </lineage>
</organism>
<accession>A0A645D7K6</accession>
<dbReference type="Gene3D" id="2.130.10.10">
    <property type="entry name" value="YVTN repeat-like/Quinoprotein amine dehydrogenase"/>
    <property type="match status" value="2"/>
</dbReference>
<sequence>MQISAVNAAQLKAVTVVPAANVQSLTWSSDSSVLGLVTANNDASGNYVYSATLLDGKTLNLLNIWAAADGMINAVAADGHTIALISSDQTTLTLFDLSNGTSRPLATITPGYLIASVSFSPDGKYFSLAHMDNWSVTIYAMDGSEVKTLTGFETAAPVYDGGYAGSSLAIVWHARATAQVQVVDSGTLGASTGSEDFLSTFTLSPDGNVLATSAGKTLSGNFTPAVTLWDAVSGTVLGDLVLDQTASGLSFSPDGSLLAVTVGNNVQVWDVASRTQLVSLSGHSDVAGQVAFSPDGKSLVSSGADNQLILWQVLP</sequence>
<protein>
    <recommendedName>
        <fullName evidence="2">Protein TolB</fullName>
    </recommendedName>
</protein>
<dbReference type="AlphaFoldDB" id="A0A645D7K6"/>
<dbReference type="InterPro" id="IPR011047">
    <property type="entry name" value="Quinoprotein_ADH-like_sf"/>
</dbReference>